<dbReference type="Gene3D" id="1.10.10.10">
    <property type="entry name" value="Winged helix-like DNA-binding domain superfamily/Winged helix DNA-binding domain"/>
    <property type="match status" value="1"/>
</dbReference>
<gene>
    <name evidence="5" type="ORF">C7Y72_12910</name>
</gene>
<dbReference type="Pfam" id="PF01638">
    <property type="entry name" value="HxlR"/>
    <property type="match status" value="1"/>
</dbReference>
<sequence length="122" mass="13433">MAVDETCPVCRTAEIVCGKWTLLLVRDLSEGRSRFCELERSLAGISPRTLSLRLRALEEEGIVERCTFPEVPPRVEYALTEKGRALLPIIEGMREYGTTWLDAGDCGADAGEFTLDVTPATA</sequence>
<dbReference type="PANTHER" id="PTHR33204">
    <property type="entry name" value="TRANSCRIPTIONAL REGULATOR, MARR FAMILY"/>
    <property type="match status" value="1"/>
</dbReference>
<feature type="domain" description="HTH hxlR-type" evidence="4">
    <location>
        <begin position="7"/>
        <end position="105"/>
    </location>
</feature>
<dbReference type="EMBL" id="PYYB01000001">
    <property type="protein sequence ID" value="PTL60476.1"/>
    <property type="molecule type" value="Genomic_DNA"/>
</dbReference>
<dbReference type="PROSITE" id="PS51118">
    <property type="entry name" value="HTH_HXLR"/>
    <property type="match status" value="1"/>
</dbReference>
<keyword evidence="6" id="KW-1185">Reference proteome</keyword>
<dbReference type="InterPro" id="IPR036390">
    <property type="entry name" value="WH_DNA-bd_sf"/>
</dbReference>
<keyword evidence="2" id="KW-0238">DNA-binding</keyword>
<dbReference type="CDD" id="cd00090">
    <property type="entry name" value="HTH_ARSR"/>
    <property type="match status" value="1"/>
</dbReference>
<dbReference type="InterPro" id="IPR002577">
    <property type="entry name" value="HTH_HxlR"/>
</dbReference>
<dbReference type="SUPFAM" id="SSF46785">
    <property type="entry name" value="Winged helix' DNA-binding domain"/>
    <property type="match status" value="1"/>
</dbReference>
<dbReference type="GO" id="GO:0003677">
    <property type="term" value="F:DNA binding"/>
    <property type="evidence" value="ECO:0007669"/>
    <property type="project" value="UniProtKB-KW"/>
</dbReference>
<dbReference type="OrthoDB" id="370168at2"/>
<name>A0A2T4UMJ8_9ACTN</name>
<protein>
    <submittedName>
        <fullName evidence="5">Transcriptional regulator</fullName>
    </submittedName>
</protein>
<evidence type="ECO:0000256" key="1">
    <source>
        <dbReference type="ARBA" id="ARBA00023015"/>
    </source>
</evidence>
<dbReference type="PANTHER" id="PTHR33204:SF18">
    <property type="entry name" value="TRANSCRIPTIONAL REGULATORY PROTEIN"/>
    <property type="match status" value="1"/>
</dbReference>
<dbReference type="Proteomes" id="UP000240739">
    <property type="component" value="Unassembled WGS sequence"/>
</dbReference>
<evidence type="ECO:0000256" key="2">
    <source>
        <dbReference type="ARBA" id="ARBA00023125"/>
    </source>
</evidence>
<accession>A0A2T4UMJ8</accession>
<keyword evidence="1" id="KW-0805">Transcription regulation</keyword>
<evidence type="ECO:0000259" key="4">
    <source>
        <dbReference type="PROSITE" id="PS51118"/>
    </source>
</evidence>
<keyword evidence="3" id="KW-0804">Transcription</keyword>
<dbReference type="InterPro" id="IPR011991">
    <property type="entry name" value="ArsR-like_HTH"/>
</dbReference>
<dbReference type="InterPro" id="IPR036388">
    <property type="entry name" value="WH-like_DNA-bd_sf"/>
</dbReference>
<reference evidence="5 6" key="1">
    <citation type="submission" date="2018-03" db="EMBL/GenBank/DDBJ databases">
        <title>Aquarubrobacter algicola gen. nov., sp. nov., a novel actinobacterium isolated from shallow eutrophic lake during the end of cyanobacterial harmful algal blooms.</title>
        <authorList>
            <person name="Chun S.J."/>
        </authorList>
    </citation>
    <scope>NUCLEOTIDE SEQUENCE [LARGE SCALE GENOMIC DNA]</scope>
    <source>
        <strain evidence="5 6">Seoho-28</strain>
    </source>
</reference>
<evidence type="ECO:0000313" key="5">
    <source>
        <dbReference type="EMBL" id="PTL60476.1"/>
    </source>
</evidence>
<evidence type="ECO:0000256" key="3">
    <source>
        <dbReference type="ARBA" id="ARBA00023163"/>
    </source>
</evidence>
<comment type="caution">
    <text evidence="5">The sequence shown here is derived from an EMBL/GenBank/DDBJ whole genome shotgun (WGS) entry which is preliminary data.</text>
</comment>
<proteinExistence type="predicted"/>
<evidence type="ECO:0000313" key="6">
    <source>
        <dbReference type="Proteomes" id="UP000240739"/>
    </source>
</evidence>
<dbReference type="RefSeq" id="WP_107569133.1">
    <property type="nucleotide sequence ID" value="NZ_PYYB01000001.1"/>
</dbReference>
<organism evidence="5 6">
    <name type="scientific">Paraconexibacter algicola</name>
    <dbReference type="NCBI Taxonomy" id="2133960"/>
    <lineage>
        <taxon>Bacteria</taxon>
        <taxon>Bacillati</taxon>
        <taxon>Actinomycetota</taxon>
        <taxon>Thermoleophilia</taxon>
        <taxon>Solirubrobacterales</taxon>
        <taxon>Paraconexibacteraceae</taxon>
        <taxon>Paraconexibacter</taxon>
    </lineage>
</organism>
<dbReference type="AlphaFoldDB" id="A0A2T4UMJ8"/>